<keyword evidence="3" id="KW-1185">Reference proteome</keyword>
<dbReference type="EMBL" id="JBHRSV010000001">
    <property type="protein sequence ID" value="MFC2925021.1"/>
    <property type="molecule type" value="Genomic_DNA"/>
</dbReference>
<dbReference type="InterPro" id="IPR007499">
    <property type="entry name" value="ERF_bacteria_virus"/>
</dbReference>
<proteinExistence type="predicted"/>
<evidence type="ECO:0000313" key="2">
    <source>
        <dbReference type="EMBL" id="MFC2925021.1"/>
    </source>
</evidence>
<dbReference type="Proteomes" id="UP001595379">
    <property type="component" value="Unassembled WGS sequence"/>
</dbReference>
<evidence type="ECO:0000313" key="3">
    <source>
        <dbReference type="Proteomes" id="UP001595379"/>
    </source>
</evidence>
<sequence>MTQQVATTASTEETAHSLMRADPSEFRALTPAEMLSRAIEKGVDVESLGKLVDLNERWEQNQARKAFNHAIAAAKAALPAIVRNREVDFTTGKGRTNYRHEDFGQIARQVDPVLSEHGLSYRFRTEQREGGMIEVTCVISHEAGHSVENSLCAGRDESGNKNNIQAVGSTVTYLQRYTLKAALGLAATHDDDAKGADAPKSIDDKQVSELKGLIDDTDTDVRQFCEHFGIDSLAALPVTEYGRAKHMLRAKAAQQQKAKDKAAEGADASETVQ</sequence>
<dbReference type="RefSeq" id="WP_343163904.1">
    <property type="nucleotide sequence ID" value="NZ_JBHRSV010000001.1"/>
</dbReference>
<comment type="caution">
    <text evidence="2">The sequence shown here is derived from an EMBL/GenBank/DDBJ whole genome shotgun (WGS) entry which is preliminary data.</text>
</comment>
<organism evidence="2 3">
    <name type="scientific">Hyphobacterium vulgare</name>
    <dbReference type="NCBI Taxonomy" id="1736751"/>
    <lineage>
        <taxon>Bacteria</taxon>
        <taxon>Pseudomonadati</taxon>
        <taxon>Pseudomonadota</taxon>
        <taxon>Alphaproteobacteria</taxon>
        <taxon>Maricaulales</taxon>
        <taxon>Maricaulaceae</taxon>
        <taxon>Hyphobacterium</taxon>
    </lineage>
</organism>
<feature type="region of interest" description="Disordered" evidence="1">
    <location>
        <begin position="1"/>
        <end position="20"/>
    </location>
</feature>
<dbReference type="Pfam" id="PF04404">
    <property type="entry name" value="ERF"/>
    <property type="match status" value="1"/>
</dbReference>
<gene>
    <name evidence="2" type="ORF">ACFOOR_02760</name>
</gene>
<name>A0ABV6ZU99_9PROT</name>
<accession>A0ABV6ZU99</accession>
<protein>
    <submittedName>
        <fullName evidence="2">ERF family protein</fullName>
    </submittedName>
</protein>
<feature type="region of interest" description="Disordered" evidence="1">
    <location>
        <begin position="251"/>
        <end position="273"/>
    </location>
</feature>
<reference evidence="3" key="1">
    <citation type="journal article" date="2019" name="Int. J. Syst. Evol. Microbiol.">
        <title>The Global Catalogue of Microorganisms (GCM) 10K type strain sequencing project: providing services to taxonomists for standard genome sequencing and annotation.</title>
        <authorList>
            <consortium name="The Broad Institute Genomics Platform"/>
            <consortium name="The Broad Institute Genome Sequencing Center for Infectious Disease"/>
            <person name="Wu L."/>
            <person name="Ma J."/>
        </authorList>
    </citation>
    <scope>NUCLEOTIDE SEQUENCE [LARGE SCALE GENOMIC DNA]</scope>
    <source>
        <strain evidence="3">KCTC 52487</strain>
    </source>
</reference>
<feature type="compositionally biased region" description="Low complexity" evidence="1">
    <location>
        <begin position="1"/>
        <end position="12"/>
    </location>
</feature>
<evidence type="ECO:0000256" key="1">
    <source>
        <dbReference type="SAM" id="MobiDB-lite"/>
    </source>
</evidence>